<evidence type="ECO:0000256" key="2">
    <source>
        <dbReference type="ARBA" id="ARBA00022475"/>
    </source>
</evidence>
<feature type="transmembrane region" description="Helical" evidence="8">
    <location>
        <begin position="394"/>
        <end position="413"/>
    </location>
</feature>
<protein>
    <recommendedName>
        <fullName evidence="9">Glycosyltransferase RgtA/B/C/D-like domain-containing protein</fullName>
    </recommendedName>
</protein>
<keyword evidence="5 8" id="KW-0812">Transmembrane</keyword>
<feature type="transmembrane region" description="Helical" evidence="8">
    <location>
        <begin position="370"/>
        <end position="387"/>
    </location>
</feature>
<dbReference type="GO" id="GO:0005886">
    <property type="term" value="C:plasma membrane"/>
    <property type="evidence" value="ECO:0007669"/>
    <property type="project" value="UniProtKB-SubCell"/>
</dbReference>
<keyword evidence="11" id="KW-1185">Reference proteome</keyword>
<organism evidence="10 11">
    <name type="scientific">Candidatus Viridilinea mediisalina</name>
    <dbReference type="NCBI Taxonomy" id="2024553"/>
    <lineage>
        <taxon>Bacteria</taxon>
        <taxon>Bacillati</taxon>
        <taxon>Chloroflexota</taxon>
        <taxon>Chloroflexia</taxon>
        <taxon>Chloroflexales</taxon>
        <taxon>Chloroflexineae</taxon>
        <taxon>Oscillochloridaceae</taxon>
        <taxon>Candidatus Viridilinea</taxon>
    </lineage>
</organism>
<evidence type="ECO:0000256" key="1">
    <source>
        <dbReference type="ARBA" id="ARBA00004651"/>
    </source>
</evidence>
<evidence type="ECO:0000313" key="11">
    <source>
        <dbReference type="Proteomes" id="UP000220527"/>
    </source>
</evidence>
<evidence type="ECO:0000313" key="10">
    <source>
        <dbReference type="EMBL" id="PDW03726.1"/>
    </source>
</evidence>
<dbReference type="PANTHER" id="PTHR33908">
    <property type="entry name" value="MANNOSYLTRANSFERASE YKCB-RELATED"/>
    <property type="match status" value="1"/>
</dbReference>
<dbReference type="InterPro" id="IPR011990">
    <property type="entry name" value="TPR-like_helical_dom_sf"/>
</dbReference>
<dbReference type="PANTHER" id="PTHR33908:SF11">
    <property type="entry name" value="MEMBRANE PROTEIN"/>
    <property type="match status" value="1"/>
</dbReference>
<dbReference type="Gene3D" id="1.25.40.10">
    <property type="entry name" value="Tetratricopeptide repeat domain"/>
    <property type="match status" value="1"/>
</dbReference>
<reference evidence="11" key="1">
    <citation type="submission" date="2017-08" db="EMBL/GenBank/DDBJ databases">
        <authorList>
            <person name="Grouzdev D.S."/>
            <person name="Gaisin V.A."/>
            <person name="Rysina M.S."/>
            <person name="Gorlenko V.M."/>
        </authorList>
    </citation>
    <scope>NUCLEOTIDE SEQUENCE [LARGE SCALE GENOMIC DNA]</scope>
    <source>
        <strain evidence="11">Kir15-3F</strain>
    </source>
</reference>
<feature type="transmembrane region" description="Helical" evidence="8">
    <location>
        <begin position="164"/>
        <end position="189"/>
    </location>
</feature>
<name>A0A2A6RLF3_9CHLR</name>
<evidence type="ECO:0000256" key="7">
    <source>
        <dbReference type="ARBA" id="ARBA00023136"/>
    </source>
</evidence>
<feature type="transmembrane region" description="Helical" evidence="8">
    <location>
        <begin position="209"/>
        <end position="228"/>
    </location>
</feature>
<feature type="transmembrane region" description="Helical" evidence="8">
    <location>
        <begin position="108"/>
        <end position="128"/>
    </location>
</feature>
<dbReference type="Pfam" id="PF13231">
    <property type="entry name" value="PMT_2"/>
    <property type="match status" value="1"/>
</dbReference>
<feature type="transmembrane region" description="Helical" evidence="8">
    <location>
        <begin position="134"/>
        <end position="152"/>
    </location>
</feature>
<evidence type="ECO:0000256" key="5">
    <source>
        <dbReference type="ARBA" id="ARBA00022692"/>
    </source>
</evidence>
<feature type="transmembrane region" description="Helical" evidence="8">
    <location>
        <begin position="425"/>
        <end position="443"/>
    </location>
</feature>
<feature type="transmembrane region" description="Helical" evidence="8">
    <location>
        <begin position="70"/>
        <end position="101"/>
    </location>
</feature>
<proteinExistence type="predicted"/>
<dbReference type="Proteomes" id="UP000220527">
    <property type="component" value="Unassembled WGS sequence"/>
</dbReference>
<evidence type="ECO:0000256" key="3">
    <source>
        <dbReference type="ARBA" id="ARBA00022676"/>
    </source>
</evidence>
<dbReference type="AlphaFoldDB" id="A0A2A6RLF3"/>
<keyword evidence="2" id="KW-1003">Cell membrane</keyword>
<comment type="subcellular location">
    <subcellularLocation>
        <location evidence="1">Cell membrane</location>
        <topology evidence="1">Multi-pass membrane protein</topology>
    </subcellularLocation>
</comment>
<dbReference type="RefSeq" id="WP_097643451.1">
    <property type="nucleotide sequence ID" value="NZ_NQWI01000023.1"/>
</dbReference>
<dbReference type="OrthoDB" id="136232at2"/>
<evidence type="ECO:0000259" key="9">
    <source>
        <dbReference type="Pfam" id="PF13231"/>
    </source>
</evidence>
<accession>A0A2A6RLF3</accession>
<dbReference type="SUPFAM" id="SSF48452">
    <property type="entry name" value="TPR-like"/>
    <property type="match status" value="1"/>
</dbReference>
<feature type="transmembrane region" description="Helical" evidence="8">
    <location>
        <begin position="7"/>
        <end position="26"/>
    </location>
</feature>
<dbReference type="InterPro" id="IPR038731">
    <property type="entry name" value="RgtA/B/C-like"/>
</dbReference>
<keyword evidence="4" id="KW-0808">Transferase</keyword>
<feature type="domain" description="Glycosyltransferase RgtA/B/C/D-like" evidence="9">
    <location>
        <begin position="64"/>
        <end position="199"/>
    </location>
</feature>
<evidence type="ECO:0000256" key="6">
    <source>
        <dbReference type="ARBA" id="ARBA00022989"/>
    </source>
</evidence>
<gene>
    <name evidence="10" type="ORF">CJ255_07410</name>
</gene>
<keyword evidence="3" id="KW-0328">Glycosyltransferase</keyword>
<keyword evidence="7 8" id="KW-0472">Membrane</keyword>
<dbReference type="GO" id="GO:0009103">
    <property type="term" value="P:lipopolysaccharide biosynthetic process"/>
    <property type="evidence" value="ECO:0007669"/>
    <property type="project" value="UniProtKB-ARBA"/>
</dbReference>
<comment type="caution">
    <text evidence="10">The sequence shown here is derived from an EMBL/GenBank/DDBJ whole genome shotgun (WGS) entry which is preliminary data.</text>
</comment>
<keyword evidence="6 8" id="KW-1133">Transmembrane helix</keyword>
<evidence type="ECO:0000256" key="4">
    <source>
        <dbReference type="ARBA" id="ARBA00022679"/>
    </source>
</evidence>
<sequence length="694" mass="75419">MTRRFSLYTLGLFAVVLVAVLVRVWFWSWQATAGAVQPGDPEEYYRAALHLMEGGYHDTGKWLRPPVYPIFLALSFTIAGIDLRWALLAQALVTGVGILAFVWLARRLFASQAIGLLSGLLAALFVPFASFSSVLFAEAIFVMLIVLALVLVDRTIEDGDWRWALVAGLVLAMATLTRAVSLLFIPMAGLLMLLWAKPPAKPKGMAGRLLAPAALALGAALLISPWALRNYLVHERLILVDTNGGISMWFGTVQGEADRIAGEAAIFGLPNLADRQALAVEMTLERFREDPLFHLVRARYKIASLFLLQSRSYAVGDVVTISPTNEQIVLSAGENPRPLSLLADAQYIFIMLGGIAGLSFAPSWRRTTPLLLWFGLGVLLSAITIGHHRLRLPLVAIFVPFCAYALWRIPMAWRALRQGLSRPQWMRVGLMLTGWLVFFALIFSTRYITWISVEQSASVGRQALAQGDFATAEAAFLTAHAADPENSLRALALADLAMLQGDHETALEWFVVAREAEPRSLYALAMESWLATMLGDQAAAEAAHNEIIEFGRDTNDFYTWAWSATPTPPDARVIPGATAALGHFVGFAPITPDLTEGRWTLGSAQVRVGGSGCNELQVDLRGPAGRPVTLEAVGVIQTVTLSGSEQRLILPLGAGACLPDQPLVLSITSPRSLLDLEAAPWNVGVAVLAVERDS</sequence>
<dbReference type="GO" id="GO:0016763">
    <property type="term" value="F:pentosyltransferase activity"/>
    <property type="evidence" value="ECO:0007669"/>
    <property type="project" value="TreeGrafter"/>
</dbReference>
<dbReference type="EMBL" id="NQWI01000023">
    <property type="protein sequence ID" value="PDW03726.1"/>
    <property type="molecule type" value="Genomic_DNA"/>
</dbReference>
<dbReference type="InterPro" id="IPR050297">
    <property type="entry name" value="LipidA_mod_glycosyltrf_83"/>
</dbReference>
<dbReference type="Pfam" id="PF14559">
    <property type="entry name" value="TPR_19"/>
    <property type="match status" value="1"/>
</dbReference>
<evidence type="ECO:0000256" key="8">
    <source>
        <dbReference type="SAM" id="Phobius"/>
    </source>
</evidence>